<dbReference type="InterPro" id="IPR053932">
    <property type="entry name" value="GeBP-like_DBD"/>
</dbReference>
<reference evidence="5" key="1">
    <citation type="submission" date="2018-02" db="EMBL/GenBank/DDBJ databases">
        <authorList>
            <person name="Cohen D.B."/>
            <person name="Kent A.D."/>
        </authorList>
    </citation>
    <scope>NUCLEOTIDE SEQUENCE</scope>
</reference>
<sequence>MAPKRLKEDPPPAAASSGEEEDSDNDVVSEEEEENDAVQDKEKSEDEVDDDDEDDDDDDEEDDEDEEEEDKDKKKEQEASPAGKLTSTSTPSSKPSKPQTHDDSGSGSDSETDSDNEKSPSSPSASDFTIKPIASKPMDPKKPATITKPKTPTPIPASGSKRPAAADPNPNSKKRKVVPSSTTTNGEDEDPKKGHSGNTQRLWSEDDELVILKGMIEYQSKKGSDPYSEMGAFLEFIKKSLRVEVSKNQLMDKIRRMKKKYQVNVEKGGDNGEDPVFSKPHEQKAFELSKKIWGVDAGSNRKAKPNSKAITNSNNNNLVALALPRQEAVVAKKKEKEKVKEKEKEKEACLDNGEVKDEKKEEFMASYPCLNEVLETGEGGLLGLGMGFKRELMAGIGSAKATELETKWRKVKEAELEVYVKRVELVLEQAKMMLDAIKKMA</sequence>
<dbReference type="AlphaFoldDB" id="A0A2N9IYG2"/>
<name>A0A2N9IYG2_FAGSY</name>
<accession>A0A2N9IYG2</accession>
<proteinExistence type="inferred from homology"/>
<dbReference type="PANTHER" id="PTHR31662:SF98">
    <property type="entry name" value="STOREKEEPER PROTEIN-LIKE"/>
    <property type="match status" value="1"/>
</dbReference>
<organism evidence="5">
    <name type="scientific">Fagus sylvatica</name>
    <name type="common">Beechnut</name>
    <dbReference type="NCBI Taxonomy" id="28930"/>
    <lineage>
        <taxon>Eukaryota</taxon>
        <taxon>Viridiplantae</taxon>
        <taxon>Streptophyta</taxon>
        <taxon>Embryophyta</taxon>
        <taxon>Tracheophyta</taxon>
        <taxon>Spermatophyta</taxon>
        <taxon>Magnoliopsida</taxon>
        <taxon>eudicotyledons</taxon>
        <taxon>Gunneridae</taxon>
        <taxon>Pentapetalae</taxon>
        <taxon>rosids</taxon>
        <taxon>fabids</taxon>
        <taxon>Fagales</taxon>
        <taxon>Fagaceae</taxon>
        <taxon>Fagus</taxon>
    </lineage>
</organism>
<evidence type="ECO:0000256" key="1">
    <source>
        <dbReference type="ARBA" id="ARBA00010820"/>
    </source>
</evidence>
<dbReference type="EMBL" id="OIVN01006259">
    <property type="protein sequence ID" value="SPD29091.1"/>
    <property type="molecule type" value="Genomic_DNA"/>
</dbReference>
<evidence type="ECO:0000256" key="3">
    <source>
        <dbReference type="SAM" id="MobiDB-lite"/>
    </source>
</evidence>
<feature type="coiled-coil region" evidence="2">
    <location>
        <begin position="325"/>
        <end position="352"/>
    </location>
</feature>
<dbReference type="GO" id="GO:0006355">
    <property type="term" value="P:regulation of DNA-templated transcription"/>
    <property type="evidence" value="ECO:0007669"/>
    <property type="project" value="InterPro"/>
</dbReference>
<dbReference type="Pfam" id="PF04504">
    <property type="entry name" value="GeBP-like_DBD"/>
    <property type="match status" value="1"/>
</dbReference>
<feature type="region of interest" description="Disordered" evidence="3">
    <location>
        <begin position="1"/>
        <end position="206"/>
    </location>
</feature>
<evidence type="ECO:0000256" key="2">
    <source>
        <dbReference type="SAM" id="Coils"/>
    </source>
</evidence>
<keyword evidence="2" id="KW-0175">Coiled coil</keyword>
<feature type="domain" description="Glabrous enhancer-binding protein-like DBD" evidence="4">
    <location>
        <begin position="200"/>
        <end position="294"/>
    </location>
</feature>
<dbReference type="PANTHER" id="PTHR31662">
    <property type="entry name" value="BNAANNG10740D PROTEIN-RELATED"/>
    <property type="match status" value="1"/>
</dbReference>
<gene>
    <name evidence="5" type="ORF">FSB_LOCUS56973</name>
</gene>
<evidence type="ECO:0000259" key="4">
    <source>
        <dbReference type="Pfam" id="PF04504"/>
    </source>
</evidence>
<protein>
    <recommendedName>
        <fullName evidence="4">Glabrous enhancer-binding protein-like DBD domain-containing protein</fullName>
    </recommendedName>
</protein>
<dbReference type="InterPro" id="IPR007592">
    <property type="entry name" value="GEBP"/>
</dbReference>
<comment type="similarity">
    <text evidence="1">Belongs to the GeBP family.</text>
</comment>
<feature type="compositionally biased region" description="Acidic residues" evidence="3">
    <location>
        <begin position="45"/>
        <end position="70"/>
    </location>
</feature>
<dbReference type="GO" id="GO:0005634">
    <property type="term" value="C:nucleus"/>
    <property type="evidence" value="ECO:0007669"/>
    <property type="project" value="TreeGrafter"/>
</dbReference>
<feature type="compositionally biased region" description="Low complexity" evidence="3">
    <location>
        <begin position="84"/>
        <end position="98"/>
    </location>
</feature>
<evidence type="ECO:0000313" key="5">
    <source>
        <dbReference type="EMBL" id="SPD29091.1"/>
    </source>
</evidence>
<feature type="compositionally biased region" description="Basic and acidic residues" evidence="3">
    <location>
        <begin position="1"/>
        <end position="10"/>
    </location>
</feature>
<feature type="compositionally biased region" description="Acidic residues" evidence="3">
    <location>
        <begin position="18"/>
        <end position="37"/>
    </location>
</feature>